<gene>
    <name evidence="1" type="primary">wciE</name>
    <name evidence="1" type="ORF">SPC33D_0013</name>
</gene>
<evidence type="ECO:0000313" key="1">
    <source>
        <dbReference type="EMBL" id="CAI34234.1"/>
    </source>
</evidence>
<proteinExistence type="predicted"/>
<protein>
    <submittedName>
        <fullName evidence="1">Putative glycosyl transferase</fullName>
    </submittedName>
</protein>
<dbReference type="CAZy" id="GT32">
    <property type="family name" value="Glycosyltransferase Family 32"/>
</dbReference>
<keyword evidence="1" id="KW-0808">Transferase</keyword>
<dbReference type="EMBL" id="CR931701">
    <property type="protein sequence ID" value="CAI34234.1"/>
    <property type="molecule type" value="Genomic_DNA"/>
</dbReference>
<dbReference type="GO" id="GO:0016757">
    <property type="term" value="F:glycosyltransferase activity"/>
    <property type="evidence" value="ECO:0007669"/>
    <property type="project" value="InterPro"/>
</dbReference>
<dbReference type="SUPFAM" id="SSF53448">
    <property type="entry name" value="Nucleotide-diphospho-sugar transferases"/>
    <property type="match status" value="1"/>
</dbReference>
<accession>Q4JZJ5</accession>
<dbReference type="InterPro" id="IPR008441">
    <property type="entry name" value="AfumC-like_glycosyl_Trfase"/>
</dbReference>
<name>Q4JZJ5_STREE</name>
<dbReference type="AlphaFoldDB" id="Q4JZJ5"/>
<sequence>MESEILNKIKKMTREYMKLKKIFSTQIANNMLLEKIAARLSRYNFLHGLVVFIYSKKHKDILDFLKKDFDIFLSTYSYDFEKSNEQNGKKIFSLWLQGYENAPEIVQKSIQTQKEYAERFGYEYILLDKSNLETFVKIPENIARKFEDGKIDAIKYSDIIRTFLLFKYGGIWFDATIYIKTDSKLSYLDDEFYTIRAKGDETYPKYVADGRWALFCIAGYRNGIVFDFLRKFQVEYFSKYDLPINYFLIDYLMELGYEYNPIIRKQVDKVITNNQDLYFLVNNFSNMYRDEDWKKVLETTNIFKCSYKIYVSDKLDTYFYKLKNQTL</sequence>
<dbReference type="Pfam" id="PF05704">
    <property type="entry name" value="Caps_synth"/>
    <property type="match status" value="1"/>
</dbReference>
<organism evidence="1">
    <name type="scientific">Streptococcus pneumoniae</name>
    <dbReference type="NCBI Taxonomy" id="1313"/>
    <lineage>
        <taxon>Bacteria</taxon>
        <taxon>Bacillati</taxon>
        <taxon>Bacillota</taxon>
        <taxon>Bacilli</taxon>
        <taxon>Lactobacillales</taxon>
        <taxon>Streptococcaceae</taxon>
        <taxon>Streptococcus</taxon>
    </lineage>
</organism>
<dbReference type="InterPro" id="IPR029044">
    <property type="entry name" value="Nucleotide-diphossugar_trans"/>
</dbReference>
<reference evidence="1" key="1">
    <citation type="journal article" date="2006" name="PLoS Genet.">
        <title>Genetic analysis of the capsular biosynthetic locus from all 90 pneumococcal serotypes.</title>
        <authorList>
            <person name="Bentley S.D."/>
            <person name="Aanensen D.M."/>
            <person name="Mavroidi A."/>
            <person name="Saunders D."/>
            <person name="Rabbinowitsch E."/>
            <person name="Collins M."/>
            <person name="Donohoe K."/>
            <person name="Harris D."/>
            <person name="Murphy L."/>
            <person name="Quail M.A."/>
            <person name="Samuel G."/>
            <person name="Skovsted I.C."/>
            <person name="Kaltoft M.S."/>
            <person name="Barrell B."/>
            <person name="Reeves P.R."/>
            <person name="Parkhill J."/>
            <person name="Spratt B.G."/>
        </authorList>
    </citation>
    <scope>NUCLEOTIDE SEQUENCE</scope>
    <source>
        <strain evidence="1">CSF/79</strain>
    </source>
</reference>